<evidence type="ECO:0000256" key="7">
    <source>
        <dbReference type="SAM" id="MobiDB-lite"/>
    </source>
</evidence>
<keyword evidence="5" id="KW-0408">Iron</keyword>
<keyword evidence="3" id="KW-0560">Oxidoreductase</keyword>
<dbReference type="PRINTS" id="PR00457">
    <property type="entry name" value="ANPEROXIDASE"/>
</dbReference>
<accession>A0AAD5KXZ0</accession>
<dbReference type="SUPFAM" id="SSF48113">
    <property type="entry name" value="Heme-dependent peroxidases"/>
    <property type="match status" value="1"/>
</dbReference>
<dbReference type="FunFam" id="1.10.640.10:FF:000003">
    <property type="entry name" value="chorion peroxidase"/>
    <property type="match status" value="1"/>
</dbReference>
<dbReference type="PANTHER" id="PTHR11475:SF106">
    <property type="entry name" value="CURLY SU"/>
    <property type="match status" value="1"/>
</dbReference>
<feature type="compositionally biased region" description="Basic residues" evidence="7">
    <location>
        <begin position="998"/>
        <end position="1009"/>
    </location>
</feature>
<keyword evidence="2" id="KW-0964">Secreted</keyword>
<dbReference type="CDD" id="cd09823">
    <property type="entry name" value="peroxinectin_like"/>
    <property type="match status" value="1"/>
</dbReference>
<feature type="region of interest" description="Disordered" evidence="7">
    <location>
        <begin position="1138"/>
        <end position="1158"/>
    </location>
</feature>
<feature type="chain" id="PRO_5042221531" description="Chorion peroxidase" evidence="8">
    <location>
        <begin position="17"/>
        <end position="1158"/>
    </location>
</feature>
<dbReference type="InterPro" id="IPR019791">
    <property type="entry name" value="Haem_peroxidase_animal"/>
</dbReference>
<dbReference type="AlphaFoldDB" id="A0AAD5KXZ0"/>
<feature type="coiled-coil region" evidence="6">
    <location>
        <begin position="1087"/>
        <end position="1121"/>
    </location>
</feature>
<dbReference type="GO" id="GO:0006979">
    <property type="term" value="P:response to oxidative stress"/>
    <property type="evidence" value="ECO:0007669"/>
    <property type="project" value="InterPro"/>
</dbReference>
<dbReference type="GO" id="GO:0020037">
    <property type="term" value="F:heme binding"/>
    <property type="evidence" value="ECO:0007669"/>
    <property type="project" value="InterPro"/>
</dbReference>
<evidence type="ECO:0000256" key="8">
    <source>
        <dbReference type="SAM" id="SignalP"/>
    </source>
</evidence>
<feature type="compositionally biased region" description="Polar residues" evidence="7">
    <location>
        <begin position="976"/>
        <end position="997"/>
    </location>
</feature>
<protein>
    <recommendedName>
        <fullName evidence="11">Chorion peroxidase</fullName>
    </recommendedName>
</protein>
<dbReference type="Gene3D" id="1.10.640.10">
    <property type="entry name" value="Haem peroxidase domain superfamily, animal type"/>
    <property type="match status" value="1"/>
</dbReference>
<evidence type="ECO:0000256" key="2">
    <source>
        <dbReference type="ARBA" id="ARBA00022525"/>
    </source>
</evidence>
<dbReference type="GO" id="GO:0005576">
    <property type="term" value="C:extracellular region"/>
    <property type="evidence" value="ECO:0007669"/>
    <property type="project" value="UniProtKB-SubCell"/>
</dbReference>
<evidence type="ECO:0000256" key="4">
    <source>
        <dbReference type="ARBA" id="ARBA00022729"/>
    </source>
</evidence>
<evidence type="ECO:0000313" key="10">
    <source>
        <dbReference type="Proteomes" id="UP000820818"/>
    </source>
</evidence>
<organism evidence="9 10">
    <name type="scientific">Daphnia sinensis</name>
    <dbReference type="NCBI Taxonomy" id="1820382"/>
    <lineage>
        <taxon>Eukaryota</taxon>
        <taxon>Metazoa</taxon>
        <taxon>Ecdysozoa</taxon>
        <taxon>Arthropoda</taxon>
        <taxon>Crustacea</taxon>
        <taxon>Branchiopoda</taxon>
        <taxon>Diplostraca</taxon>
        <taxon>Cladocera</taxon>
        <taxon>Anomopoda</taxon>
        <taxon>Daphniidae</taxon>
        <taxon>Daphnia</taxon>
        <taxon>Daphnia similis group</taxon>
    </lineage>
</organism>
<keyword evidence="6" id="KW-0175">Coiled coil</keyword>
<gene>
    <name evidence="9" type="ORF">GHT06_022071</name>
</gene>
<dbReference type="GO" id="GO:0046872">
    <property type="term" value="F:metal ion binding"/>
    <property type="evidence" value="ECO:0007669"/>
    <property type="project" value="UniProtKB-KW"/>
</dbReference>
<dbReference type="GO" id="GO:0004601">
    <property type="term" value="F:peroxidase activity"/>
    <property type="evidence" value="ECO:0007669"/>
    <property type="project" value="UniProtKB-KW"/>
</dbReference>
<reference evidence="9 10" key="1">
    <citation type="submission" date="2022-05" db="EMBL/GenBank/DDBJ databases">
        <title>A multi-omics perspective on studying reproductive biology in Daphnia sinensis.</title>
        <authorList>
            <person name="Jia J."/>
        </authorList>
    </citation>
    <scope>NUCLEOTIDE SEQUENCE [LARGE SCALE GENOMIC DNA]</scope>
    <source>
        <strain evidence="9 10">WSL</strain>
    </source>
</reference>
<comment type="subcellular location">
    <subcellularLocation>
        <location evidence="1">Secreted</location>
    </subcellularLocation>
</comment>
<proteinExistence type="predicted"/>
<name>A0AAD5KXZ0_9CRUS</name>
<feature type="signal peptide" evidence="8">
    <location>
        <begin position="1"/>
        <end position="16"/>
    </location>
</feature>
<dbReference type="Proteomes" id="UP000820818">
    <property type="component" value="Linkage Group LG10"/>
</dbReference>
<evidence type="ECO:0000256" key="3">
    <source>
        <dbReference type="ARBA" id="ARBA00022559"/>
    </source>
</evidence>
<keyword evidence="5" id="KW-0479">Metal-binding</keyword>
<dbReference type="InterPro" id="IPR010255">
    <property type="entry name" value="Haem_peroxidase_sf"/>
</dbReference>
<sequence>MTTSTMCWSSLTAVLAQVFWTLLLFAPATLMVHAAVLHPSGGFQPSLGLGLDYEACALVLTRSSLYDHTQSIFFGAGSGYGGNCITYAAVDHALAQALQYLHIETPEEEWMPEQLATVGEVFLETARILARRYGLTPHEIENQLPLLDTHKTNLLKYCPDFMSPLHCTPGKYRRFDGLCNNLQNPTWGARLTSFTRLLPPAYSDGISEPRIGYGGLPLPGARSVTSLVHVEETLNDHAATTLVVSWGQFMDHDFTLTGTMLNPLNRNEFEECCRPPLGSPPNKYCFNIDVPANDAFFSRFGVRCIDFVRGFPGVRHGCRLGSRTQFNLLTATIDANTVYGVRESFARSLRSGYGGHLRMNPVLRPLGLMDLLPAKTDIPDEGCSHRAENGNKFCFDGGEIRVNEQLILTCMHTLWAREHNRIATQLYIINPHWDDEILFQEARNIVIAVIQHITYNEFLPVVLGKDMIAKFNLVLQKEGYWNGYDPTVNPGIMASFAAAAFRFGHTILPTNVERWSKAHRYVTHTPLADLIRQPFQLYEPGVLDEYYIGMTNQPALAFDNFITAQVTTLLFRKPGERHGVDLTAFNLQRNREVGLPGYTEFRKFCGLSPVHTWEDLLGSMSNDTVYRYAATLRTPHDIDLWSGGVSERALPGSLLGPTFACIIATQFSSVRVGDRFWYELGNQPSSFTPAQLEEIRKARLARVLCDNTDLIQTIQTYPLVLPDHEINPRVSCKSSIIPYMDLTKWAEPLNSHLPKTPTLVQPVPHGHAYASTGNPNKDGITVNEVAIHMLREALSSGVYAGQFAGPHRAPLHPHSGKIKPTPTRRPIVLSQEYIDTLNTHLIGAGFPGLNGLYNILTHVPNNLYKRTANSSDFFGDYAPYAPKQAAEYRTDMDEVVETAMHGPLNYKGKFVVNKFVPIEGPYGKFDLQDFVSLAEHLVKTSNQLPSDTPAKETDAVNFDADSPSFLDNVGTANARTVSSSSTSNIVKKPVVSSNTRKSNYRSRVRSGRSKRADSEQENVKGSAEVPIDLSNFSKPSRLDIFLPEYIVDHVEAHAAALKNKSHENNANSTSEDVDQVIKAEEIRAAEHKNIEVDIQKAVEAMKNLEDSYKVLYDQIEAARKLFPDSEDPAHKTLEDILATASTPSSTLESETLTATDKS</sequence>
<evidence type="ECO:0000256" key="6">
    <source>
        <dbReference type="SAM" id="Coils"/>
    </source>
</evidence>
<keyword evidence="3" id="KW-0575">Peroxidase</keyword>
<evidence type="ECO:0008006" key="11">
    <source>
        <dbReference type="Google" id="ProtNLM"/>
    </source>
</evidence>
<keyword evidence="5" id="KW-0349">Heme</keyword>
<keyword evidence="10" id="KW-1185">Reference proteome</keyword>
<evidence type="ECO:0000313" key="9">
    <source>
        <dbReference type="EMBL" id="KAI9551735.1"/>
    </source>
</evidence>
<dbReference type="InterPro" id="IPR037120">
    <property type="entry name" value="Haem_peroxidase_sf_animal"/>
</dbReference>
<dbReference type="PANTHER" id="PTHR11475">
    <property type="entry name" value="OXIDASE/PEROXIDASE"/>
    <property type="match status" value="1"/>
</dbReference>
<feature type="region of interest" description="Disordered" evidence="7">
    <location>
        <begin position="976"/>
        <end position="1021"/>
    </location>
</feature>
<evidence type="ECO:0000256" key="1">
    <source>
        <dbReference type="ARBA" id="ARBA00004613"/>
    </source>
</evidence>
<comment type="caution">
    <text evidence="9">The sequence shown here is derived from an EMBL/GenBank/DDBJ whole genome shotgun (WGS) entry which is preliminary data.</text>
</comment>
<evidence type="ECO:0000256" key="5">
    <source>
        <dbReference type="PIRSR" id="PIRSR619791-2"/>
    </source>
</evidence>
<keyword evidence="4 8" id="KW-0732">Signal</keyword>
<dbReference type="EMBL" id="WJBH02000010">
    <property type="protein sequence ID" value="KAI9551735.1"/>
    <property type="molecule type" value="Genomic_DNA"/>
</dbReference>
<dbReference type="Pfam" id="PF03098">
    <property type="entry name" value="An_peroxidase"/>
    <property type="match status" value="1"/>
</dbReference>
<dbReference type="PROSITE" id="PS50292">
    <property type="entry name" value="PEROXIDASE_3"/>
    <property type="match status" value="1"/>
</dbReference>
<feature type="binding site" description="axial binding residue" evidence="5">
    <location>
        <position position="505"/>
    </location>
    <ligand>
        <name>heme b</name>
        <dbReference type="ChEBI" id="CHEBI:60344"/>
    </ligand>
    <ligandPart>
        <name>Fe</name>
        <dbReference type="ChEBI" id="CHEBI:18248"/>
    </ligandPart>
</feature>